<reference evidence="12" key="1">
    <citation type="journal article" date="2022" name="Nat. Microbiol.">
        <title>Unique mobile elements and scalable gene flow at the prokaryote-eukaryote boundary revealed by circularized Asgard archaea genomes.</title>
        <authorList>
            <person name="Wu F."/>
            <person name="Speth D.R."/>
            <person name="Philosof A."/>
            <person name="Cremiere A."/>
            <person name="Narayanan A."/>
            <person name="Barco R.A."/>
            <person name="Connon S.A."/>
            <person name="Amend J.P."/>
            <person name="Antoshechkin I.A."/>
            <person name="Orphan V.J."/>
        </authorList>
    </citation>
    <scope>NUCLEOTIDE SEQUENCE</scope>
    <source>
        <strain evidence="12">PM71</strain>
    </source>
</reference>
<keyword evidence="9" id="KW-0271">Exosome</keyword>
<keyword evidence="6" id="KW-0479">Metal-binding</keyword>
<dbReference type="NCBIfam" id="NF003108">
    <property type="entry name" value="PRK04031.1-1"/>
    <property type="match status" value="1"/>
</dbReference>
<dbReference type="CDD" id="cd01029">
    <property type="entry name" value="TOPRIM_primases"/>
    <property type="match status" value="1"/>
</dbReference>
<evidence type="ECO:0000256" key="5">
    <source>
        <dbReference type="ARBA" id="ARBA00022705"/>
    </source>
</evidence>
<feature type="domain" description="Toprim" evidence="11">
    <location>
        <begin position="177"/>
        <end position="251"/>
    </location>
</feature>
<comment type="catalytic activity">
    <reaction evidence="9">
        <text>ssDNA + n NTP = ssDNA/pppN(pN)n-1 hybrid + (n-1) diphosphate.</text>
        <dbReference type="EC" id="2.7.7.101"/>
    </reaction>
</comment>
<keyword evidence="2 9" id="KW-0639">Primosome</keyword>
<evidence type="ECO:0000256" key="4">
    <source>
        <dbReference type="ARBA" id="ARBA00022695"/>
    </source>
</evidence>
<evidence type="ECO:0000256" key="2">
    <source>
        <dbReference type="ARBA" id="ARBA00022515"/>
    </source>
</evidence>
<feature type="compositionally biased region" description="Basic and acidic residues" evidence="10">
    <location>
        <begin position="308"/>
        <end position="336"/>
    </location>
</feature>
<dbReference type="InterPro" id="IPR034154">
    <property type="entry name" value="TOPRIM_DnaG/twinkle"/>
</dbReference>
<evidence type="ECO:0000259" key="11">
    <source>
        <dbReference type="PROSITE" id="PS50880"/>
    </source>
</evidence>
<sequence length="484" mass="54589">MGAKTDTATTKYEIHANFKVIGIVEKPDIIGALYGQTDGLLSEELDIRELQKTGKIGRIDVKISSKEGITTGEIIIPSSLSRTETAILAATLETVDRVGPCNCEIKLNEITDVRIKKRKAIVNRAAEIIRQWDEKVSPFSASIQREVEESSKKVKESTVIRLTDEKFNAGPGFEKSSKVILVEGRADVINLLKVGIDNTIAVNGTSIPKKLLELIKNKTVTAFLDGDRGADLILKELIQVANVSYVARAPVGKEVEDLTEAEIHEALKNAVPIEKAIFLTGSDKGITVAEFKERTKRKGEPKKRKKRDEHELRPSKTIRRDEQEIHHRHTPQKEQISHPQRSYPQNGRQQRSYPQSGRQQRSYPQSGRQQRSYPQSGRQQHTRRVIRRIRLPEQLEKAVNDVKQQFEAVVFDENYNVVLKSSVKEIFNKLQNIEKAQTMIVDGVVTQRLLEIAHTKGISLIIGARIADISKKPLTVRIINYKQL</sequence>
<dbReference type="GO" id="GO:0003899">
    <property type="term" value="F:DNA-directed RNA polymerase activity"/>
    <property type="evidence" value="ECO:0007669"/>
    <property type="project" value="UniProtKB-UniRule"/>
</dbReference>
<dbReference type="Pfam" id="PF13662">
    <property type="entry name" value="Toprim_4"/>
    <property type="match status" value="1"/>
</dbReference>
<dbReference type="GO" id="GO:1990077">
    <property type="term" value="C:primosome complex"/>
    <property type="evidence" value="ECO:0007669"/>
    <property type="project" value="UniProtKB-KW"/>
</dbReference>
<dbReference type="EMBL" id="CP084166">
    <property type="protein sequence ID" value="UJG40213.1"/>
    <property type="molecule type" value="Genomic_DNA"/>
</dbReference>
<dbReference type="InterPro" id="IPR020607">
    <property type="entry name" value="Primase_DnaG_arc"/>
</dbReference>
<evidence type="ECO:0000256" key="8">
    <source>
        <dbReference type="ARBA" id="ARBA00023163"/>
    </source>
</evidence>
<dbReference type="Gene3D" id="3.40.1360.10">
    <property type="match status" value="1"/>
</dbReference>
<comment type="similarity">
    <text evidence="9">Belongs to the archaeal DnaG primase family.</text>
</comment>
<dbReference type="InterPro" id="IPR050219">
    <property type="entry name" value="DnaG_primase"/>
</dbReference>
<dbReference type="GO" id="GO:0006269">
    <property type="term" value="P:DNA replication, synthesis of primer"/>
    <property type="evidence" value="ECO:0007669"/>
    <property type="project" value="UniProtKB-UniRule"/>
</dbReference>
<evidence type="ECO:0000256" key="9">
    <source>
        <dbReference type="HAMAP-Rule" id="MF_00007"/>
    </source>
</evidence>
<evidence type="ECO:0000256" key="10">
    <source>
        <dbReference type="SAM" id="MobiDB-lite"/>
    </source>
</evidence>
<keyword evidence="4 9" id="KW-0548">Nucleotidyltransferase</keyword>
<dbReference type="InterPro" id="IPR006171">
    <property type="entry name" value="TOPRIM_dom"/>
</dbReference>
<keyword evidence="3 9" id="KW-0808">Transferase</keyword>
<feature type="region of interest" description="Disordered" evidence="10">
    <location>
        <begin position="290"/>
        <end position="385"/>
    </location>
</feature>
<evidence type="ECO:0000256" key="7">
    <source>
        <dbReference type="ARBA" id="ARBA00022842"/>
    </source>
</evidence>
<dbReference type="HAMAP" id="MF_00007">
    <property type="entry name" value="DNA_primase_DnaG_arc"/>
    <property type="match status" value="1"/>
</dbReference>
<keyword evidence="5 9" id="KW-0235">DNA replication</keyword>
<dbReference type="GO" id="GO:0000178">
    <property type="term" value="C:exosome (RNase complex)"/>
    <property type="evidence" value="ECO:0007669"/>
    <property type="project" value="UniProtKB-KW"/>
</dbReference>
<keyword evidence="1 9" id="KW-0240">DNA-directed RNA polymerase</keyword>
<dbReference type="SMART" id="SM00493">
    <property type="entry name" value="TOPRIM"/>
    <property type="match status" value="1"/>
</dbReference>
<gene>
    <name evidence="9" type="primary">dnaG</name>
    <name evidence="12" type="ORF">K9W45_10270</name>
</gene>
<proteinExistence type="inferred from homology"/>
<dbReference type="GO" id="GO:0046872">
    <property type="term" value="F:metal ion binding"/>
    <property type="evidence" value="ECO:0007669"/>
    <property type="project" value="UniProtKB-KW"/>
</dbReference>
<evidence type="ECO:0000313" key="12">
    <source>
        <dbReference type="EMBL" id="UJG40213.1"/>
    </source>
</evidence>
<dbReference type="PROSITE" id="PS50880">
    <property type="entry name" value="TOPRIM"/>
    <property type="match status" value="1"/>
</dbReference>
<comment type="function">
    <text evidence="9">RNA polymerase that catalyzes the synthesis of short RNA molecules used as primers for DNA polymerase during DNA replication. Also part of the exosome, which is a complex involved in RNA degradation. Acts as a poly(A)-binding protein that enhances the interaction between heteropolymeric, adenine-rich transcripts and the exosome.</text>
</comment>
<dbReference type="PANTHER" id="PTHR30313">
    <property type="entry name" value="DNA PRIMASE"/>
    <property type="match status" value="1"/>
</dbReference>
<dbReference type="GO" id="GO:0008143">
    <property type="term" value="F:poly(A) binding"/>
    <property type="evidence" value="ECO:0007669"/>
    <property type="project" value="InterPro"/>
</dbReference>
<evidence type="ECO:0000256" key="1">
    <source>
        <dbReference type="ARBA" id="ARBA00022478"/>
    </source>
</evidence>
<feature type="compositionally biased region" description="Polar residues" evidence="10">
    <location>
        <begin position="337"/>
        <end position="379"/>
    </location>
</feature>
<evidence type="ECO:0000256" key="3">
    <source>
        <dbReference type="ARBA" id="ARBA00022679"/>
    </source>
</evidence>
<keyword evidence="8 9" id="KW-0804">Transcription</keyword>
<dbReference type="EC" id="2.7.7.101" evidence="9"/>
<protein>
    <recommendedName>
        <fullName evidence="9">DNA primase DnaG</fullName>
        <ecNumber evidence="9">2.7.7.101</ecNumber>
    </recommendedName>
</protein>
<dbReference type="SUPFAM" id="SSF56731">
    <property type="entry name" value="DNA primase core"/>
    <property type="match status" value="1"/>
</dbReference>
<evidence type="ECO:0000256" key="6">
    <source>
        <dbReference type="ARBA" id="ARBA00022723"/>
    </source>
</evidence>
<dbReference type="AlphaFoldDB" id="A0A9Y1FL47"/>
<keyword evidence="7" id="KW-0460">Magnesium</keyword>
<comment type="subunit">
    <text evidence="9">Forms a ternary complex with MCM helicase and DNA. Component of the archaeal exosome complex.</text>
</comment>
<accession>A0A9Y1FL47</accession>
<feature type="compositionally biased region" description="Basic residues" evidence="10">
    <location>
        <begin position="294"/>
        <end position="307"/>
    </location>
</feature>
<name>A0A9Y1FL47_9ARCH</name>
<dbReference type="PANTHER" id="PTHR30313:SF2">
    <property type="entry name" value="DNA PRIMASE"/>
    <property type="match status" value="1"/>
</dbReference>
<dbReference type="GO" id="GO:0005737">
    <property type="term" value="C:cytoplasm"/>
    <property type="evidence" value="ECO:0007669"/>
    <property type="project" value="TreeGrafter"/>
</dbReference>
<dbReference type="GO" id="GO:0000428">
    <property type="term" value="C:DNA-directed RNA polymerase complex"/>
    <property type="evidence" value="ECO:0007669"/>
    <property type="project" value="UniProtKB-KW"/>
</dbReference>
<dbReference type="Proteomes" id="UP001201020">
    <property type="component" value="Chromosome"/>
</dbReference>
<organism evidence="12">
    <name type="scientific">Candidatus Heimdallarchaeum aukensis</name>
    <dbReference type="NCBI Taxonomy" id="2876573"/>
    <lineage>
        <taxon>Archaea</taxon>
        <taxon>Promethearchaeati</taxon>
        <taxon>Candidatus Heimdallarchaeota</taxon>
        <taxon>Candidatus Heimdallarchaeia (ex Rinke et al. 2021) (nom. nud.)</taxon>
        <taxon>Candidatus Heimdallarchaeales</taxon>
        <taxon>Candidatus Heimdallarchaeaceae</taxon>
        <taxon>Candidatus Heimdallarchaeum</taxon>
    </lineage>
</organism>